<dbReference type="STRING" id="1410606.T478_1038"/>
<gene>
    <name evidence="3" type="ORF">A7X95_03025</name>
    <name evidence="2" type="ORF">T478_1038</name>
</gene>
<dbReference type="PANTHER" id="PTHR23526:SF2">
    <property type="entry name" value="MAJOR FACILITATOR SUPERFAMILY (MFS) PROFILE DOMAIN-CONTAINING PROTEIN"/>
    <property type="match status" value="1"/>
</dbReference>
<name>A0A0A7V0Y9_9ARCH</name>
<dbReference type="RefSeq" id="WP_048105651.1">
    <property type="nucleotide sequence ID" value="NZ_CP007026.1"/>
</dbReference>
<dbReference type="SUPFAM" id="SSF103473">
    <property type="entry name" value="MFS general substrate transporter"/>
    <property type="match status" value="1"/>
</dbReference>
<feature type="transmembrane region" description="Helical" evidence="1">
    <location>
        <begin position="97"/>
        <end position="118"/>
    </location>
</feature>
<dbReference type="InterPro" id="IPR011701">
    <property type="entry name" value="MFS"/>
</dbReference>
<feature type="transmembrane region" description="Helical" evidence="1">
    <location>
        <begin position="156"/>
        <end position="176"/>
    </location>
</feature>
<feature type="transmembrane region" description="Helical" evidence="1">
    <location>
        <begin position="21"/>
        <end position="37"/>
    </location>
</feature>
<dbReference type="InterPro" id="IPR052528">
    <property type="entry name" value="Sugar_transport-like"/>
</dbReference>
<feature type="transmembrane region" description="Helical" evidence="1">
    <location>
        <begin position="197"/>
        <end position="217"/>
    </location>
</feature>
<protein>
    <submittedName>
        <fullName evidence="3">Permease</fullName>
    </submittedName>
    <submittedName>
        <fullName evidence="2">Transporter, major facilitator family protein</fullName>
    </submittedName>
</protein>
<dbReference type="Gene3D" id="1.20.1250.20">
    <property type="entry name" value="MFS general substrate transporter like domains"/>
    <property type="match status" value="2"/>
</dbReference>
<dbReference type="GO" id="GO:0022857">
    <property type="term" value="F:transmembrane transporter activity"/>
    <property type="evidence" value="ECO:0007669"/>
    <property type="project" value="InterPro"/>
</dbReference>
<dbReference type="GeneID" id="24816920"/>
<dbReference type="EMBL" id="LXWN01000001">
    <property type="protein sequence ID" value="PTL88250.1"/>
    <property type="molecule type" value="Genomic_DNA"/>
</dbReference>
<feature type="transmembrane region" description="Helical" evidence="1">
    <location>
        <begin position="73"/>
        <end position="91"/>
    </location>
</feature>
<sequence>MLQRDNLNNLVRGTTFFQHSGIAITFVFMPIIASVVAKSVFEIGIIVASFAFAQILTETYFGRMSDRKAKRLLFIRVGFILCAITFGLHYFADNTTYLIIARLGAGIASGIMIPPMLAYAYEAGKGKSKVASVISFHALGWLAGIVAAGIANDEKLIFVVSSCFFIIGFLISLKLPKIQTEKIVEKGIIKKIIVKNKFLFSSLLVRHVGAAAAWTVLPIMLMEYFGAELYQVSMVYVANTLTAFLVMNLMSKRIQIQNITKFKIGIGMTVIVFVGLALITEWWMAWPFMAIVGCSWAFLFIGGNFHLMENNPRSTSTAIFSSTLAISTVIGPVIAGSIAYYTDYTAVMVFAIIVSFSAFIISTRMKSEKPNEVPI</sequence>
<organism evidence="2 4">
    <name type="scientific">Candidatus Nitrosopelagicus brevis</name>
    <dbReference type="NCBI Taxonomy" id="1410606"/>
    <lineage>
        <taxon>Archaea</taxon>
        <taxon>Nitrososphaerota</taxon>
    </lineage>
</organism>
<evidence type="ECO:0000256" key="1">
    <source>
        <dbReference type="SAM" id="Phobius"/>
    </source>
</evidence>
<feature type="transmembrane region" description="Helical" evidence="1">
    <location>
        <begin position="262"/>
        <end position="279"/>
    </location>
</feature>
<accession>A0A0A7V0Y9</accession>
<reference evidence="3" key="3">
    <citation type="submission" date="2016-05" db="EMBL/GenBank/DDBJ databases">
        <authorList>
            <person name="Lavstsen T."/>
            <person name="Jespersen J.S."/>
        </authorList>
    </citation>
    <scope>NUCLEOTIDE SEQUENCE [LARGE SCALE GENOMIC DNA]</scope>
    <source>
        <strain evidence="3">U25</strain>
    </source>
</reference>
<dbReference type="AlphaFoldDB" id="A0A0A7V0Y9"/>
<feature type="transmembrane region" description="Helical" evidence="1">
    <location>
        <begin position="344"/>
        <end position="361"/>
    </location>
</feature>
<reference evidence="5" key="2">
    <citation type="submission" date="2016-05" db="EMBL/GenBank/DDBJ databases">
        <authorList>
            <person name="Dupont C."/>
            <person name="Santoro A."/>
        </authorList>
    </citation>
    <scope>NUCLEOTIDE SEQUENCE [LARGE SCALE GENOMIC DNA]</scope>
    <source>
        <strain evidence="5">U25</strain>
    </source>
</reference>
<dbReference type="Pfam" id="PF07690">
    <property type="entry name" value="MFS_1"/>
    <property type="match status" value="1"/>
</dbReference>
<evidence type="ECO:0000313" key="5">
    <source>
        <dbReference type="Proteomes" id="UP000241022"/>
    </source>
</evidence>
<dbReference type="Proteomes" id="UP000241022">
    <property type="component" value="Unassembled WGS sequence"/>
</dbReference>
<keyword evidence="1" id="KW-0472">Membrane</keyword>
<dbReference type="Proteomes" id="UP000030944">
    <property type="component" value="Chromosome"/>
</dbReference>
<evidence type="ECO:0000313" key="3">
    <source>
        <dbReference type="EMBL" id="PTL88250.1"/>
    </source>
</evidence>
<reference evidence="2 4" key="1">
    <citation type="journal article" date="2015" name="Proc. Natl. Acad. Sci. U.S.A.">
        <title>Genomic and proteomic characterization of "Candidatus Nitrosopelagicus brevis": An ammonia-oxidizing archaeon from the open ocean.</title>
        <authorList>
            <person name="Santoro A.E."/>
            <person name="Dupont C.L."/>
            <person name="Richter R.A."/>
            <person name="Craig M.T."/>
            <person name="Carini P."/>
            <person name="McIlvin M.R."/>
            <person name="Yang Y."/>
            <person name="Orsi W.D."/>
            <person name="Moran D.M."/>
            <person name="Saito M.A."/>
        </authorList>
    </citation>
    <scope>NUCLEOTIDE SEQUENCE [LARGE SCALE GENOMIC DNA]</scope>
    <source>
        <strain evidence="2">CN25</strain>
        <strain evidence="4">V2</strain>
    </source>
</reference>
<dbReference type="HOGENOM" id="CLU_779893_0_0_2"/>
<dbReference type="EMBL" id="CP007026">
    <property type="protein sequence ID" value="AJA91861.1"/>
    <property type="molecule type" value="Genomic_DNA"/>
</dbReference>
<keyword evidence="5" id="KW-1185">Reference proteome</keyword>
<dbReference type="KEGG" id="nbv:T478_1038"/>
<feature type="transmembrane region" description="Helical" evidence="1">
    <location>
        <begin position="285"/>
        <end position="305"/>
    </location>
</feature>
<proteinExistence type="predicted"/>
<keyword evidence="1" id="KW-0812">Transmembrane</keyword>
<evidence type="ECO:0000313" key="4">
    <source>
        <dbReference type="Proteomes" id="UP000030944"/>
    </source>
</evidence>
<feature type="transmembrane region" description="Helical" evidence="1">
    <location>
        <begin position="317"/>
        <end position="338"/>
    </location>
</feature>
<dbReference type="PANTHER" id="PTHR23526">
    <property type="entry name" value="INTEGRAL MEMBRANE TRANSPORT PROTEIN-RELATED"/>
    <property type="match status" value="1"/>
</dbReference>
<evidence type="ECO:0000313" key="2">
    <source>
        <dbReference type="EMBL" id="AJA91861.1"/>
    </source>
</evidence>
<dbReference type="InterPro" id="IPR036259">
    <property type="entry name" value="MFS_trans_sf"/>
</dbReference>
<keyword evidence="1" id="KW-1133">Transmembrane helix</keyword>
<reference evidence="3 5" key="4">
    <citation type="submission" date="2018-04" db="EMBL/GenBank/DDBJ databases">
        <title>Transcriptomics of ammonia oxidizing archaea.</title>
        <authorList>
            <person name="Carini P."/>
        </authorList>
    </citation>
    <scope>NUCLEOTIDE SEQUENCE [LARGE SCALE GENOMIC DNA]</scope>
    <source>
        <strain evidence="3 5">U25</strain>
    </source>
</reference>
<feature type="transmembrane region" description="Helical" evidence="1">
    <location>
        <begin position="130"/>
        <end position="150"/>
    </location>
</feature>
<feature type="transmembrane region" description="Helical" evidence="1">
    <location>
        <begin position="229"/>
        <end position="250"/>
    </location>
</feature>